<name>A0ABY1FQW3_9GAMM</name>
<reference evidence="4 5" key="1">
    <citation type="submission" date="2016-10" db="EMBL/GenBank/DDBJ databases">
        <authorList>
            <person name="Varghese N."/>
            <person name="Submissions S."/>
        </authorList>
    </citation>
    <scope>NUCLEOTIDE SEQUENCE [LARGE SCALE GENOMIC DNA]</scope>
    <source>
        <strain evidence="4 5">DSM 26291</strain>
    </source>
</reference>
<dbReference type="EMBL" id="FOTV01000013">
    <property type="protein sequence ID" value="SFL87938.1"/>
    <property type="molecule type" value="Genomic_DNA"/>
</dbReference>
<dbReference type="PROSITE" id="PS51192">
    <property type="entry name" value="HELICASE_ATP_BIND_1"/>
    <property type="match status" value="1"/>
</dbReference>
<accession>A0ABY1FQW3</accession>
<dbReference type="PANTHER" id="PTHR43519">
    <property type="entry name" value="ATP-DEPENDENT RNA HELICASE HRPB"/>
    <property type="match status" value="1"/>
</dbReference>
<keyword evidence="2 4" id="KW-0067">ATP-binding</keyword>
<evidence type="ECO:0000256" key="1">
    <source>
        <dbReference type="ARBA" id="ARBA00022801"/>
    </source>
</evidence>
<dbReference type="InterPro" id="IPR027417">
    <property type="entry name" value="P-loop_NTPase"/>
</dbReference>
<keyword evidence="2 4" id="KW-0547">Nucleotide-binding</keyword>
<dbReference type="Proteomes" id="UP000199211">
    <property type="component" value="Unassembled WGS sequence"/>
</dbReference>
<protein>
    <submittedName>
        <fullName evidence="4">DEAD/DEAH box helicase</fullName>
    </submittedName>
</protein>
<dbReference type="InterPro" id="IPR014001">
    <property type="entry name" value="Helicase_ATP-bd"/>
</dbReference>
<evidence type="ECO:0000256" key="2">
    <source>
        <dbReference type="ARBA" id="ARBA00022806"/>
    </source>
</evidence>
<evidence type="ECO:0000259" key="3">
    <source>
        <dbReference type="PROSITE" id="PS51192"/>
    </source>
</evidence>
<comment type="caution">
    <text evidence="4">The sequence shown here is derived from an EMBL/GenBank/DDBJ whole genome shotgun (WGS) entry which is preliminary data.</text>
</comment>
<keyword evidence="2 4" id="KW-0347">Helicase</keyword>
<evidence type="ECO:0000313" key="5">
    <source>
        <dbReference type="Proteomes" id="UP000199211"/>
    </source>
</evidence>
<dbReference type="GO" id="GO:0004386">
    <property type="term" value="F:helicase activity"/>
    <property type="evidence" value="ECO:0007669"/>
    <property type="project" value="UniProtKB-KW"/>
</dbReference>
<dbReference type="Gene3D" id="3.40.50.300">
    <property type="entry name" value="P-loop containing nucleotide triphosphate hydrolases"/>
    <property type="match status" value="1"/>
</dbReference>
<evidence type="ECO:0000313" key="4">
    <source>
        <dbReference type="EMBL" id="SFL87938.1"/>
    </source>
</evidence>
<dbReference type="PANTHER" id="PTHR43519:SF1">
    <property type="entry name" value="ATP-DEPENDENT RNA HELICASE HRPB"/>
    <property type="match status" value="1"/>
</dbReference>
<gene>
    <name evidence="4" type="ORF">SAMN04487868_11394</name>
</gene>
<dbReference type="InterPro" id="IPR011545">
    <property type="entry name" value="DEAD/DEAH_box_helicase_dom"/>
</dbReference>
<dbReference type="SUPFAM" id="SSF52540">
    <property type="entry name" value="P-loop containing nucleoside triphosphate hydrolases"/>
    <property type="match status" value="1"/>
</dbReference>
<feature type="domain" description="Helicase ATP-binding" evidence="3">
    <location>
        <begin position="12"/>
        <end position="132"/>
    </location>
</feature>
<proteinExistence type="predicted"/>
<keyword evidence="5" id="KW-1185">Reference proteome</keyword>
<keyword evidence="1" id="KW-0378">Hydrolase</keyword>
<dbReference type="Pfam" id="PF00270">
    <property type="entry name" value="DEAD"/>
    <property type="match status" value="1"/>
</dbReference>
<organism evidence="4 5">
    <name type="scientific">Marinobacter salarius</name>
    <dbReference type="NCBI Taxonomy" id="1420917"/>
    <lineage>
        <taxon>Bacteria</taxon>
        <taxon>Pseudomonadati</taxon>
        <taxon>Pseudomonadota</taxon>
        <taxon>Gammaproteobacteria</taxon>
        <taxon>Pseudomonadales</taxon>
        <taxon>Marinobacteraceae</taxon>
        <taxon>Marinobacter</taxon>
    </lineage>
</organism>
<sequence length="132" mass="14598">MLPINKTIPDLLTTLDPETTVLLQAPPGAGKTTRVPLALMDADWREGRKILMLEPRRLAARSAARYMAGQMGEKPGQTVGYRTRLDTQVTSATVIEVVTEGILTRLIQNDPALEDYAVVIFDEFHELLIAPK</sequence>